<feature type="domain" description="Glycoside hydrolase family 65 N-terminal" evidence="7">
    <location>
        <begin position="32"/>
        <end position="286"/>
    </location>
</feature>
<dbReference type="PANTHER" id="PTHR11051">
    <property type="entry name" value="GLYCOSYL HYDROLASE-RELATED"/>
    <property type="match status" value="1"/>
</dbReference>
<dbReference type="SUPFAM" id="SSF74650">
    <property type="entry name" value="Galactose mutarotase-like"/>
    <property type="match status" value="1"/>
</dbReference>
<dbReference type="Pfam" id="PF03632">
    <property type="entry name" value="Glyco_hydro_65m"/>
    <property type="match status" value="1"/>
</dbReference>
<dbReference type="Gene3D" id="1.50.10.10">
    <property type="match status" value="1"/>
</dbReference>
<evidence type="ECO:0000313" key="8">
    <source>
        <dbReference type="EMBL" id="GAA0962109.1"/>
    </source>
</evidence>
<evidence type="ECO:0000259" key="7">
    <source>
        <dbReference type="Pfam" id="PF03636"/>
    </source>
</evidence>
<dbReference type="InterPro" id="IPR005196">
    <property type="entry name" value="Glyco_hydro_65_N"/>
</dbReference>
<dbReference type="InterPro" id="IPR005195">
    <property type="entry name" value="Glyco_hydro_65_M"/>
</dbReference>
<evidence type="ECO:0000256" key="3">
    <source>
        <dbReference type="ARBA" id="ARBA00022679"/>
    </source>
</evidence>
<evidence type="ECO:0000313" key="9">
    <source>
        <dbReference type="Proteomes" id="UP001500665"/>
    </source>
</evidence>
<dbReference type="GO" id="GO:0016787">
    <property type="term" value="F:hydrolase activity"/>
    <property type="evidence" value="ECO:0007669"/>
    <property type="project" value="UniProtKB-KW"/>
</dbReference>
<name>A0ABP4CBD8_9ACTN</name>
<dbReference type="InterPro" id="IPR011013">
    <property type="entry name" value="Gal_mutarotase_sf_dom"/>
</dbReference>
<evidence type="ECO:0000259" key="5">
    <source>
        <dbReference type="Pfam" id="PF03632"/>
    </source>
</evidence>
<proteinExistence type="inferred from homology"/>
<keyword evidence="3" id="KW-0808">Transferase</keyword>
<comment type="similarity">
    <text evidence="1">Belongs to the glycosyl hydrolase 65 family.</text>
</comment>
<evidence type="ECO:0000256" key="1">
    <source>
        <dbReference type="ARBA" id="ARBA00006768"/>
    </source>
</evidence>
<dbReference type="EMBL" id="BAAAHH010000027">
    <property type="protein sequence ID" value="GAA0962109.1"/>
    <property type="molecule type" value="Genomic_DNA"/>
</dbReference>
<evidence type="ECO:0000259" key="6">
    <source>
        <dbReference type="Pfam" id="PF03633"/>
    </source>
</evidence>
<dbReference type="InterPro" id="IPR005194">
    <property type="entry name" value="Glyco_hydro_65_C"/>
</dbReference>
<dbReference type="Pfam" id="PF03633">
    <property type="entry name" value="Glyco_hydro_65C"/>
    <property type="match status" value="1"/>
</dbReference>
<keyword evidence="9" id="KW-1185">Reference proteome</keyword>
<keyword evidence="2" id="KW-0328">Glycosyltransferase</keyword>
<evidence type="ECO:0000256" key="4">
    <source>
        <dbReference type="ARBA" id="ARBA00023295"/>
    </source>
</evidence>
<dbReference type="InterPro" id="IPR037018">
    <property type="entry name" value="GH65_N"/>
</dbReference>
<evidence type="ECO:0000256" key="2">
    <source>
        <dbReference type="ARBA" id="ARBA00022676"/>
    </source>
</evidence>
<dbReference type="Proteomes" id="UP001500665">
    <property type="component" value="Unassembled WGS sequence"/>
</dbReference>
<dbReference type="PIRSF" id="PIRSF036289">
    <property type="entry name" value="Glycosyl_hydrolase_malt_phosph"/>
    <property type="match status" value="1"/>
</dbReference>
<reference evidence="9" key="1">
    <citation type="journal article" date="2019" name="Int. J. Syst. Evol. Microbiol.">
        <title>The Global Catalogue of Microorganisms (GCM) 10K type strain sequencing project: providing services to taxonomists for standard genome sequencing and annotation.</title>
        <authorList>
            <consortium name="The Broad Institute Genomics Platform"/>
            <consortium name="The Broad Institute Genome Sequencing Center for Infectious Disease"/>
            <person name="Wu L."/>
            <person name="Ma J."/>
        </authorList>
    </citation>
    <scope>NUCLEOTIDE SEQUENCE [LARGE SCALE GENOMIC DNA]</scope>
    <source>
        <strain evidence="9">JCM 10696</strain>
    </source>
</reference>
<dbReference type="Pfam" id="PF03636">
    <property type="entry name" value="Glyco_hydro_65N"/>
    <property type="match status" value="1"/>
</dbReference>
<dbReference type="InterPro" id="IPR017045">
    <property type="entry name" value="Malt_Pase/Glycosyl_Hdrlase"/>
</dbReference>
<accession>A0ABP4CBD8</accession>
<organism evidence="8 9">
    <name type="scientific">Actinocorallia libanotica</name>
    <dbReference type="NCBI Taxonomy" id="46162"/>
    <lineage>
        <taxon>Bacteria</taxon>
        <taxon>Bacillati</taxon>
        <taxon>Actinomycetota</taxon>
        <taxon>Actinomycetes</taxon>
        <taxon>Streptosporangiales</taxon>
        <taxon>Thermomonosporaceae</taxon>
        <taxon>Actinocorallia</taxon>
    </lineage>
</organism>
<feature type="domain" description="Glycoside hydrolase family 65 central catalytic" evidence="5">
    <location>
        <begin position="343"/>
        <end position="738"/>
    </location>
</feature>
<sequence>MTKAFSGQHGSMTTHLVCSLCETPDSQWLLSYTEADPTDEGTREALLTLGNGYLATRGAAPEDTADGVRYPATYLAGVYNRLTSHVHGRTRDDESLVNVMNWLPLTFRAEDGPWFAPGAYEVEHWHEVLDMQHGLLLREAFVRDPGHRRTRLFQERLVALNRPHTVALRTVITPIDWDGMLHVRSLLDGEVRNDNVAAFDALAKEHLHEFATGHQDDAHWIVAETNQSDIRVAMAARTFLRRDDRPAIAAIEDIEGPRQAGHQLSLPTSAGVPVTADKIVTVFTARDKAISEPLEAARIELDASPGFDALRSEHFLAWEHLWKRFHLSFQGDDGTAERRAVNLHVFHVTQTLSRNTADLDVGVPARGLHGEGYRGHVFWDELFVFPILNLRVPELTRSLLLYRYRRLPQARLLARETGAAGALFPWQSGSDGREETPWEFFNPRSGRWMADNSRRQYHINIAVAYNIWLYYQATADVDFLAAYGAELLVEIARFWASLAEYDSAADRYHLRGLMGPDEFHDGYPDRPGRGLDDNAYVNIMTAWTLTRVQEAHEILGGHHTEDLWQRLGVTSDELRQWDHISRRLHVPFLPGGLLAQFEGYADLEEFDWAAYERKYGNIGRLDLILEAEGDSTNRYKLSKQPDVLMLFYLLSVEELAPVLERLGYTFDPATIPETVAYYQARTSHGSTLSRVVHSWVSSRGNREGSWELLCEALAADLADTQGGTTKEGIHLGAMAGTVDILQRCYTGLETRADALRLHPCLPENLKWLDFDLRYRGHWLHFQISHEHVLVHARPGTAAPVDVIVDGRRHCLEGGERILHRLPEKPPHSSSCS</sequence>
<feature type="domain" description="Glycoside hydrolase family 65 C-terminal" evidence="6">
    <location>
        <begin position="748"/>
        <end position="809"/>
    </location>
</feature>
<dbReference type="Gene3D" id="2.70.98.40">
    <property type="entry name" value="Glycoside hydrolase, family 65, N-terminal domain"/>
    <property type="match status" value="1"/>
</dbReference>
<dbReference type="Gene3D" id="2.60.420.10">
    <property type="entry name" value="Maltose phosphorylase, domain 3"/>
    <property type="match status" value="1"/>
</dbReference>
<dbReference type="PANTHER" id="PTHR11051:SF8">
    <property type="entry name" value="PROTEIN-GLUCOSYLGALACTOSYLHYDROXYLYSINE GLUCOSIDASE"/>
    <property type="match status" value="1"/>
</dbReference>
<gene>
    <name evidence="8" type="ORF">GCM10009550_55680</name>
</gene>
<keyword evidence="8" id="KW-0378">Hydrolase</keyword>
<keyword evidence="4" id="KW-0326">Glycosidase</keyword>
<comment type="caution">
    <text evidence="8">The sequence shown here is derived from an EMBL/GenBank/DDBJ whole genome shotgun (WGS) entry which is preliminary data.</text>
</comment>
<protein>
    <submittedName>
        <fullName evidence="8">Glycosyl hydrolase family 65 protein</fullName>
    </submittedName>
</protein>
<dbReference type="InterPro" id="IPR008928">
    <property type="entry name" value="6-hairpin_glycosidase_sf"/>
</dbReference>
<dbReference type="InterPro" id="IPR012341">
    <property type="entry name" value="6hp_glycosidase-like_sf"/>
</dbReference>
<dbReference type="SUPFAM" id="SSF48208">
    <property type="entry name" value="Six-hairpin glycosidases"/>
    <property type="match status" value="1"/>
</dbReference>